<comment type="caution">
    <text evidence="2">The sequence shown here is derived from an EMBL/GenBank/DDBJ whole genome shotgun (WGS) entry which is preliminary data.</text>
</comment>
<sequence>MATARNTRTPTCNPPGTGSTRAFAHYGDARTPSTTSSARSCGLLARSTPSGPAPPEVQHAGRGRAGEPTPGRRGQCGIGTRTLARAGDAGVAGVAGVRYPRTLAVYSPVAFRSFLEQKYGTTTAESVTCGGRAPMCGAFREPA</sequence>
<evidence type="ECO:0000256" key="1">
    <source>
        <dbReference type="SAM" id="MobiDB-lite"/>
    </source>
</evidence>
<keyword evidence="3" id="KW-1185">Reference proteome</keyword>
<protein>
    <submittedName>
        <fullName evidence="2">Uncharacterized protein</fullName>
    </submittedName>
</protein>
<dbReference type="AlphaFoldDB" id="A0A7J5XC22"/>
<proteinExistence type="predicted"/>
<name>A0A7J5XC22_DISMA</name>
<dbReference type="Proteomes" id="UP000518266">
    <property type="component" value="Unassembled WGS sequence"/>
</dbReference>
<feature type="compositionally biased region" description="Low complexity" evidence="1">
    <location>
        <begin position="29"/>
        <end position="40"/>
    </location>
</feature>
<feature type="region of interest" description="Disordered" evidence="1">
    <location>
        <begin position="1"/>
        <end position="77"/>
    </location>
</feature>
<reference evidence="2 3" key="1">
    <citation type="submission" date="2020-03" db="EMBL/GenBank/DDBJ databases">
        <title>Dissostichus mawsoni Genome sequencing and assembly.</title>
        <authorList>
            <person name="Park H."/>
        </authorList>
    </citation>
    <scope>NUCLEOTIDE SEQUENCE [LARGE SCALE GENOMIC DNA]</scope>
    <source>
        <strain evidence="2">DM0001</strain>
        <tissue evidence="2">Muscle</tissue>
    </source>
</reference>
<dbReference type="EMBL" id="JAAKFY010000025">
    <property type="protein sequence ID" value="KAF3834576.1"/>
    <property type="molecule type" value="Genomic_DNA"/>
</dbReference>
<feature type="non-terminal residue" evidence="2">
    <location>
        <position position="143"/>
    </location>
</feature>
<feature type="compositionally biased region" description="Polar residues" evidence="1">
    <location>
        <begin position="1"/>
        <end position="20"/>
    </location>
</feature>
<evidence type="ECO:0000313" key="2">
    <source>
        <dbReference type="EMBL" id="KAF3834576.1"/>
    </source>
</evidence>
<gene>
    <name evidence="2" type="ORF">F7725_027134</name>
</gene>
<organism evidence="2 3">
    <name type="scientific">Dissostichus mawsoni</name>
    <name type="common">Antarctic cod</name>
    <dbReference type="NCBI Taxonomy" id="36200"/>
    <lineage>
        <taxon>Eukaryota</taxon>
        <taxon>Metazoa</taxon>
        <taxon>Chordata</taxon>
        <taxon>Craniata</taxon>
        <taxon>Vertebrata</taxon>
        <taxon>Euteleostomi</taxon>
        <taxon>Actinopterygii</taxon>
        <taxon>Neopterygii</taxon>
        <taxon>Teleostei</taxon>
        <taxon>Neoteleostei</taxon>
        <taxon>Acanthomorphata</taxon>
        <taxon>Eupercaria</taxon>
        <taxon>Perciformes</taxon>
        <taxon>Notothenioidei</taxon>
        <taxon>Nototheniidae</taxon>
        <taxon>Dissostichus</taxon>
    </lineage>
</organism>
<accession>A0A7J5XC22</accession>
<evidence type="ECO:0000313" key="3">
    <source>
        <dbReference type="Proteomes" id="UP000518266"/>
    </source>
</evidence>